<feature type="active site" description="Glycyl thioester intermediate" evidence="10">
    <location>
        <position position="513"/>
    </location>
</feature>
<dbReference type="Gene3D" id="3.40.140.70">
    <property type="entry name" value="Ubiquitin-like modifier-activating enzyme ATG7 N-terminal domain"/>
    <property type="match status" value="1"/>
</dbReference>
<dbReference type="GO" id="GO:0019778">
    <property type="term" value="F:Atg12 activating enzyme activity"/>
    <property type="evidence" value="ECO:0007669"/>
    <property type="project" value="TreeGrafter"/>
</dbReference>
<dbReference type="InterPro" id="IPR042522">
    <property type="entry name" value="Atg7_N_1"/>
</dbReference>
<comment type="function">
    <text evidence="9">E1-like activating enzyme involved in the 2 ubiquitin-like systems required for cytoplasm to vacuole transport (Cvt) and autophagy. Activates ATG12 for its conjugation with ATG5 and ATG8 for its conjugation with phosphatidylethanolamine. Both systems are needed for the ATG8 association to Cvt vesicles and autophagosomes membranes. Autophagy is essential for maintenance of amino acid levels and protein synthesis under nitrogen starvation. Required for selective autophagic degradation of the nucleus (nucleophagy) as well as for mitophagy which contributes to regulate mitochondrial quantity and quality by eliminating the mitochondria to a basal level to fulfill cellular energy requirements and preventing excess ROS production. Plays a role in the regulation of filamentous growth and chronological longevity.</text>
</comment>
<dbReference type="PANTHER" id="PTHR10953:SF3">
    <property type="entry name" value="UBIQUITIN-LIKE MODIFIER-ACTIVATING ENZYME ATG7"/>
    <property type="match status" value="1"/>
</dbReference>
<comment type="subunit">
    <text evidence="2 11">Homodimer.</text>
</comment>
<dbReference type="InterPro" id="IPR045886">
    <property type="entry name" value="ThiF/MoeB/HesA"/>
</dbReference>
<dbReference type="GO" id="GO:0019779">
    <property type="term" value="F:Atg8 activating enzyme activity"/>
    <property type="evidence" value="ECO:0007669"/>
    <property type="project" value="TreeGrafter"/>
</dbReference>
<dbReference type="InterPro" id="IPR032197">
    <property type="entry name" value="Atg7_N"/>
</dbReference>
<evidence type="ECO:0000259" key="13">
    <source>
        <dbReference type="Pfam" id="PF16420"/>
    </source>
</evidence>
<dbReference type="GO" id="GO:0000045">
    <property type="term" value="P:autophagosome assembly"/>
    <property type="evidence" value="ECO:0007669"/>
    <property type="project" value="TreeGrafter"/>
</dbReference>
<evidence type="ECO:0000259" key="12">
    <source>
        <dbReference type="Pfam" id="PF00899"/>
    </source>
</evidence>
<keyword evidence="7 11" id="KW-0653">Protein transport</keyword>
<dbReference type="OMA" id="RQIWDAI"/>
<dbReference type="eggNOG" id="KOG2337">
    <property type="taxonomic scope" value="Eukaryota"/>
</dbReference>
<dbReference type="InterPro" id="IPR000594">
    <property type="entry name" value="ThiF_NAD_FAD-bd"/>
</dbReference>
<evidence type="ECO:0000256" key="8">
    <source>
        <dbReference type="ARBA" id="ARBA00023006"/>
    </source>
</evidence>
<dbReference type="FunFam" id="3.40.50.720:FF:000243">
    <property type="entry name" value="Ubiquitin-like modifier-activating enzyme ATG7"/>
    <property type="match status" value="1"/>
</dbReference>
<evidence type="ECO:0000256" key="9">
    <source>
        <dbReference type="ARBA" id="ARBA00024930"/>
    </source>
</evidence>
<dbReference type="GO" id="GO:0000422">
    <property type="term" value="P:autophagy of mitochondrion"/>
    <property type="evidence" value="ECO:0007669"/>
    <property type="project" value="TreeGrafter"/>
</dbReference>
<keyword evidence="4 11" id="KW-0813">Transport</keyword>
<evidence type="ECO:0000256" key="7">
    <source>
        <dbReference type="ARBA" id="ARBA00022927"/>
    </source>
</evidence>
<dbReference type="InterPro" id="IPR006285">
    <property type="entry name" value="Atg7"/>
</dbReference>
<dbReference type="HOGENOM" id="CLU_012998_2_1_1"/>
<dbReference type="FunCoup" id="G8YDC1">
    <property type="interactions" value="1236"/>
</dbReference>
<proteinExistence type="inferred from homology"/>
<dbReference type="Pfam" id="PF16420">
    <property type="entry name" value="ATG7_N"/>
    <property type="match status" value="1"/>
</dbReference>
<evidence type="ECO:0000313" key="15">
    <source>
        <dbReference type="Proteomes" id="UP000005222"/>
    </source>
</evidence>
<organism evidence="14 15">
    <name type="scientific">Pichia sorbitophila (strain ATCC MYA-4447 / BCRC 22081 / CBS 7064 / NBRC 10061 / NRRL Y-12695)</name>
    <name type="common">Hybrid yeast</name>
    <dbReference type="NCBI Taxonomy" id="559304"/>
    <lineage>
        <taxon>Eukaryota</taxon>
        <taxon>Fungi</taxon>
        <taxon>Dikarya</taxon>
        <taxon>Ascomycota</taxon>
        <taxon>Saccharomycotina</taxon>
        <taxon>Pichiomycetes</taxon>
        <taxon>Debaryomycetaceae</taxon>
        <taxon>Millerozyma</taxon>
    </lineage>
</organism>
<dbReference type="GO" id="GO:0032446">
    <property type="term" value="P:protein modification by small protein conjugation"/>
    <property type="evidence" value="ECO:0007669"/>
    <property type="project" value="TreeGrafter"/>
</dbReference>
<keyword evidence="15" id="KW-1185">Reference proteome</keyword>
<dbReference type="InterPro" id="IPR035985">
    <property type="entry name" value="Ubiquitin-activating_enz"/>
</dbReference>
<dbReference type="InParanoid" id="G8YDC1"/>
<protein>
    <recommendedName>
        <fullName evidence="3 11">Ubiquitin-like modifier-activating enzyme ATG7</fullName>
    </recommendedName>
    <alternativeName>
        <fullName evidence="11">Autophagy-related protein 7</fullName>
    </alternativeName>
</protein>
<evidence type="ECO:0000256" key="2">
    <source>
        <dbReference type="ARBA" id="ARBA00011738"/>
    </source>
</evidence>
<dbReference type="GO" id="GO:0000407">
    <property type="term" value="C:phagophore assembly site"/>
    <property type="evidence" value="ECO:0007669"/>
    <property type="project" value="UniProtKB-SubCell"/>
</dbReference>
<gene>
    <name evidence="14" type="primary">Piso0_002721</name>
    <name evidence="14" type="ORF">GNLVRS01_PISO0J18115g</name>
</gene>
<keyword evidence="5 11" id="KW-0963">Cytoplasm</keyword>
<evidence type="ECO:0000256" key="5">
    <source>
        <dbReference type="ARBA" id="ARBA00022490"/>
    </source>
</evidence>
<evidence type="ECO:0000256" key="1">
    <source>
        <dbReference type="ARBA" id="ARBA00010931"/>
    </source>
</evidence>
<dbReference type="Proteomes" id="UP000005222">
    <property type="component" value="Chromosome J"/>
</dbReference>
<dbReference type="GO" id="GO:0034727">
    <property type="term" value="P:piecemeal microautophagy of the nucleus"/>
    <property type="evidence" value="ECO:0007669"/>
    <property type="project" value="TreeGrafter"/>
</dbReference>
<dbReference type="InterPro" id="IPR042523">
    <property type="entry name" value="Atg7_N_2"/>
</dbReference>
<dbReference type="OrthoDB" id="338614at2759"/>
<dbReference type="PANTHER" id="PTHR10953">
    <property type="entry name" value="UBIQUITIN-ACTIVATING ENZYME E1"/>
    <property type="match status" value="1"/>
</dbReference>
<keyword evidence="8 11" id="KW-0072">Autophagy</keyword>
<accession>G8YDC1</accession>
<dbReference type="AlphaFoldDB" id="G8YDC1"/>
<evidence type="ECO:0000313" key="14">
    <source>
        <dbReference type="EMBL" id="CCE82952.1"/>
    </source>
</evidence>
<dbReference type="EMBL" id="FO082050">
    <property type="protein sequence ID" value="CCE82952.1"/>
    <property type="molecule type" value="Genomic_DNA"/>
</dbReference>
<evidence type="ECO:0000256" key="10">
    <source>
        <dbReference type="PIRSR" id="PIRSR606285-1"/>
    </source>
</evidence>
<comment type="subcellular location">
    <subcellularLocation>
        <location evidence="11">Cytoplasm</location>
    </subcellularLocation>
    <subcellularLocation>
        <location evidence="11">Preautophagosomal structure</location>
    </subcellularLocation>
</comment>
<evidence type="ECO:0000256" key="4">
    <source>
        <dbReference type="ARBA" id="ARBA00022448"/>
    </source>
</evidence>
<keyword evidence="6 11" id="KW-0833">Ubl conjugation pathway</keyword>
<sequence>MSSSSPPKFNYINSFVDTSFFATLADLKLNKLKLDSSRIRIKGYSSHPNILTKFNDSPIINFDYSSFDSAEHSDHGNNIDWYGYIYNTNTIEEFKNIDKQKMLRKWGEEILENIQQLDSTEDYASFNQVFALTFSDLKKFKFYYWFAFPSIHSPWIQVGEVNHVSPEVQSMIRYEVSNTAFKQFFQLTNDYQLVSGKLHPNFNTFAFVDICNNQNLTTSSQLKNYLYFLALRDFKSINIISYKADGPSVQFQLKLADNFNKNELPKIQGWERSAHGKLGPKLADVGALSDPKRLAEQAVDLNLRLMKWRIAPELNLDDIKKKKVLLLGAGTLGSYVSRTLLGWGVRNFTFVDNGRVSYSNPVRQPLYFFKDCYAENGKGEWKALQAAKALKEIFPDVQAKGEIMEIPMIGHPVDSSDGNAKESFARLCSLFETHDVVFLLTDSRESRWLPTVLGQSYNKTVINAALGFDSYLVMRHGNVQKEDFDAQRLGCYYCSDVVAPEDSLSDRTLDQMCTVTRPGVASIASSLAVELYVSLIQRASFETSKGQSSSLFDEVPHQIRGFLHNFSSMKLHNLNYKHCSACSHAVLSNFRESGWDFVKNCMNDTKYLEDICGLSQVQREAEMASQSALNDLSLDELGLDDNEDFSEWIS</sequence>
<reference evidence="14 15" key="1">
    <citation type="journal article" date="2012" name="G3 (Bethesda)">
        <title>Pichia sorbitophila, an interspecies yeast hybrid reveals early steps of genome resolution following polyploidization.</title>
        <authorList>
            <person name="Leh Louis V."/>
            <person name="Despons L."/>
            <person name="Friedrich A."/>
            <person name="Martin T."/>
            <person name="Durrens P."/>
            <person name="Casaregola S."/>
            <person name="Neuveglise C."/>
            <person name="Fairhead C."/>
            <person name="Marck C."/>
            <person name="Cruz J.A."/>
            <person name="Straub M.L."/>
            <person name="Kugler V."/>
            <person name="Sacerdot C."/>
            <person name="Uzunov Z."/>
            <person name="Thierry A."/>
            <person name="Weiss S."/>
            <person name="Bleykasten C."/>
            <person name="De Montigny J."/>
            <person name="Jacques N."/>
            <person name="Jung P."/>
            <person name="Lemaire M."/>
            <person name="Mallet S."/>
            <person name="Morel G."/>
            <person name="Richard G.F."/>
            <person name="Sarkar A."/>
            <person name="Savel G."/>
            <person name="Schacherer J."/>
            <person name="Seret M.L."/>
            <person name="Talla E."/>
            <person name="Samson G."/>
            <person name="Jubin C."/>
            <person name="Poulain J."/>
            <person name="Vacherie B."/>
            <person name="Barbe V."/>
            <person name="Pelletier E."/>
            <person name="Sherman D.J."/>
            <person name="Westhof E."/>
            <person name="Weissenbach J."/>
            <person name="Baret P.V."/>
            <person name="Wincker P."/>
            <person name="Gaillardin C."/>
            <person name="Dujon B."/>
            <person name="Souciet J.L."/>
        </authorList>
    </citation>
    <scope>NUCLEOTIDE SEQUENCE [LARGE SCALE GENOMIC DNA]</scope>
    <source>
        <strain evidence="15">ATCC MYA-4447 / BCRC 22081 / CBS 7064 / NBRC 10061 / NRRL Y-12695</strain>
    </source>
</reference>
<dbReference type="Pfam" id="PF00899">
    <property type="entry name" value="ThiF"/>
    <property type="match status" value="1"/>
</dbReference>
<evidence type="ECO:0000256" key="6">
    <source>
        <dbReference type="ARBA" id="ARBA00022786"/>
    </source>
</evidence>
<feature type="domain" description="Ubiquitin-like modifier-activating enzyme Atg7 N-terminal" evidence="13">
    <location>
        <begin position="8"/>
        <end position="286"/>
    </location>
</feature>
<name>G8YDC1_PICSO</name>
<dbReference type="Gene3D" id="3.40.140.100">
    <property type="entry name" value="Ubiquitin-like modifier-activating enzyme ATG7 C-terminal domain"/>
    <property type="match status" value="1"/>
</dbReference>
<dbReference type="GO" id="GO:0015031">
    <property type="term" value="P:protein transport"/>
    <property type="evidence" value="ECO:0007669"/>
    <property type="project" value="UniProtKB-UniRule"/>
</dbReference>
<dbReference type="STRING" id="559304.G8YDC1"/>
<evidence type="ECO:0000256" key="11">
    <source>
        <dbReference type="RuleBase" id="RU366022"/>
    </source>
</evidence>
<dbReference type="GO" id="GO:0006995">
    <property type="term" value="P:cellular response to nitrogen starvation"/>
    <property type="evidence" value="ECO:0007669"/>
    <property type="project" value="TreeGrafter"/>
</dbReference>
<dbReference type="NCBIfam" id="TIGR01381">
    <property type="entry name" value="E1_like_apg7"/>
    <property type="match status" value="1"/>
</dbReference>
<evidence type="ECO:0000256" key="3">
    <source>
        <dbReference type="ARBA" id="ARBA00017647"/>
    </source>
</evidence>
<feature type="domain" description="THIF-type NAD/FAD binding fold" evidence="12">
    <location>
        <begin position="304"/>
        <end position="555"/>
    </location>
</feature>
<comment type="similarity">
    <text evidence="1 11">Belongs to the ATG7 family.</text>
</comment>
<dbReference type="SUPFAM" id="SSF69572">
    <property type="entry name" value="Activating enzymes of the ubiquitin-like proteins"/>
    <property type="match status" value="1"/>
</dbReference>
<dbReference type="Gene3D" id="3.40.50.720">
    <property type="entry name" value="NAD(P)-binding Rossmann-like Domain"/>
    <property type="match status" value="1"/>
</dbReference>